<gene>
    <name evidence="1" type="ORF">KSF_037090</name>
</gene>
<dbReference type="EMBL" id="BNJK01000001">
    <property type="protein sequence ID" value="GHO93661.1"/>
    <property type="molecule type" value="Genomic_DNA"/>
</dbReference>
<proteinExistence type="predicted"/>
<comment type="caution">
    <text evidence="1">The sequence shown here is derived from an EMBL/GenBank/DDBJ whole genome shotgun (WGS) entry which is preliminary data.</text>
</comment>
<dbReference type="Proteomes" id="UP000597444">
    <property type="component" value="Unassembled WGS sequence"/>
</dbReference>
<organism evidence="1 2">
    <name type="scientific">Reticulibacter mediterranei</name>
    <dbReference type="NCBI Taxonomy" id="2778369"/>
    <lineage>
        <taxon>Bacteria</taxon>
        <taxon>Bacillati</taxon>
        <taxon>Chloroflexota</taxon>
        <taxon>Ktedonobacteria</taxon>
        <taxon>Ktedonobacterales</taxon>
        <taxon>Reticulibacteraceae</taxon>
        <taxon>Reticulibacter</taxon>
    </lineage>
</organism>
<evidence type="ECO:0000313" key="2">
    <source>
        <dbReference type="Proteomes" id="UP000597444"/>
    </source>
</evidence>
<reference evidence="1" key="1">
    <citation type="submission" date="2020-10" db="EMBL/GenBank/DDBJ databases">
        <title>Taxonomic study of unclassified bacteria belonging to the class Ktedonobacteria.</title>
        <authorList>
            <person name="Yabe S."/>
            <person name="Wang C.M."/>
            <person name="Zheng Y."/>
            <person name="Sakai Y."/>
            <person name="Cavaletti L."/>
            <person name="Monciardini P."/>
            <person name="Donadio S."/>
        </authorList>
    </citation>
    <scope>NUCLEOTIDE SEQUENCE</scope>
    <source>
        <strain evidence="1">ID150040</strain>
    </source>
</reference>
<sequence>MPRSRAKRVPLLTLGRCVLRPQWKVYALGSNGMMIQAMMDILLDGLILMDRAIA</sequence>
<protein>
    <submittedName>
        <fullName evidence="1">Uncharacterized protein</fullName>
    </submittedName>
</protein>
<evidence type="ECO:0000313" key="1">
    <source>
        <dbReference type="EMBL" id="GHO93661.1"/>
    </source>
</evidence>
<name>A0A8J3INM0_9CHLR</name>
<dbReference type="AlphaFoldDB" id="A0A8J3INM0"/>
<keyword evidence="2" id="KW-1185">Reference proteome</keyword>
<accession>A0A8J3INM0</accession>